<dbReference type="InterPro" id="IPR036864">
    <property type="entry name" value="Zn2-C6_fun-type_DNA-bd_sf"/>
</dbReference>
<feature type="compositionally biased region" description="Basic and acidic residues" evidence="6">
    <location>
        <begin position="147"/>
        <end position="156"/>
    </location>
</feature>
<dbReference type="STRING" id="703135.A0A2A9NW79"/>
<gene>
    <name evidence="8" type="ORF">AMATHDRAFT_57886</name>
</gene>
<feature type="domain" description="Zn(2)-C6 fungal-type" evidence="7">
    <location>
        <begin position="27"/>
        <end position="59"/>
    </location>
</feature>
<keyword evidence="3" id="KW-0805">Transcription regulation</keyword>
<evidence type="ECO:0000259" key="7">
    <source>
        <dbReference type="PROSITE" id="PS50048"/>
    </source>
</evidence>
<dbReference type="InterPro" id="IPR001138">
    <property type="entry name" value="Zn2Cys6_DnaBD"/>
</dbReference>
<evidence type="ECO:0000256" key="3">
    <source>
        <dbReference type="ARBA" id="ARBA00023015"/>
    </source>
</evidence>
<dbReference type="GO" id="GO:0006351">
    <property type="term" value="P:DNA-templated transcription"/>
    <property type="evidence" value="ECO:0007669"/>
    <property type="project" value="InterPro"/>
</dbReference>
<sequence length="371" mass="41352">MEDSFQFIIESPQNNQGVKKRPRLVTSCDNCRLKKIKCLQPSPETKCEACRTAKIPCRFKDRERYFAERSRAIAGNNAAAVYTGDAPHSHKADVNSSMDAFSVASSSTSPSVSPHSNPRSHSHSPKASGIGPAESEINGRYQPYPTDGRRTADSTHRHSNSSSMSHIRSQGDAMGYQYITNTPHVPSSRSSHVSSRTIQLVDPDRPNRPNPSLMPHFIQLFFEHLGADFTFLTYETTFQNFCDQRLSPLLANCIAAMASKYSTYPELSVRGLHAVSETYVENAKNLLSSVAHIPTFDTLHALILLSWSEYKNNRLQGFRAYFQTVVKMGMDLGLSEQDNVPISANESQANCRRSTWASIVRLHLMASSFRA</sequence>
<evidence type="ECO:0000256" key="1">
    <source>
        <dbReference type="ARBA" id="ARBA00004123"/>
    </source>
</evidence>
<feature type="region of interest" description="Disordered" evidence="6">
    <location>
        <begin position="103"/>
        <end position="209"/>
    </location>
</feature>
<dbReference type="PROSITE" id="PS50048">
    <property type="entry name" value="ZN2_CY6_FUNGAL_2"/>
    <property type="match status" value="1"/>
</dbReference>
<evidence type="ECO:0000256" key="5">
    <source>
        <dbReference type="ARBA" id="ARBA00023242"/>
    </source>
</evidence>
<dbReference type="GO" id="GO:0003677">
    <property type="term" value="F:DNA binding"/>
    <property type="evidence" value="ECO:0007669"/>
    <property type="project" value="InterPro"/>
</dbReference>
<accession>A0A2A9NW79</accession>
<dbReference type="InterPro" id="IPR050815">
    <property type="entry name" value="TF_fung"/>
</dbReference>
<feature type="compositionally biased region" description="Low complexity" evidence="6">
    <location>
        <begin position="103"/>
        <end position="117"/>
    </location>
</feature>
<dbReference type="AlphaFoldDB" id="A0A2A9NW79"/>
<organism evidence="8 9">
    <name type="scientific">Amanita thiersii Skay4041</name>
    <dbReference type="NCBI Taxonomy" id="703135"/>
    <lineage>
        <taxon>Eukaryota</taxon>
        <taxon>Fungi</taxon>
        <taxon>Dikarya</taxon>
        <taxon>Basidiomycota</taxon>
        <taxon>Agaricomycotina</taxon>
        <taxon>Agaricomycetes</taxon>
        <taxon>Agaricomycetidae</taxon>
        <taxon>Agaricales</taxon>
        <taxon>Pluteineae</taxon>
        <taxon>Amanitaceae</taxon>
        <taxon>Amanita</taxon>
    </lineage>
</organism>
<reference evidence="8 9" key="1">
    <citation type="submission" date="2014-02" db="EMBL/GenBank/DDBJ databases">
        <title>Transposable element dynamics among asymbiotic and ectomycorrhizal Amanita fungi.</title>
        <authorList>
            <consortium name="DOE Joint Genome Institute"/>
            <person name="Hess J."/>
            <person name="Skrede I."/>
            <person name="Wolfe B."/>
            <person name="LaButti K."/>
            <person name="Ohm R.A."/>
            <person name="Grigoriev I.V."/>
            <person name="Pringle A."/>
        </authorList>
    </citation>
    <scope>NUCLEOTIDE SEQUENCE [LARGE SCALE GENOMIC DNA]</scope>
    <source>
        <strain evidence="8 9">SKay4041</strain>
    </source>
</reference>
<proteinExistence type="predicted"/>
<keyword evidence="9" id="KW-1185">Reference proteome</keyword>
<dbReference type="GO" id="GO:0008270">
    <property type="term" value="F:zinc ion binding"/>
    <property type="evidence" value="ECO:0007669"/>
    <property type="project" value="InterPro"/>
</dbReference>
<evidence type="ECO:0000313" key="9">
    <source>
        <dbReference type="Proteomes" id="UP000242287"/>
    </source>
</evidence>
<dbReference type="GO" id="GO:0005634">
    <property type="term" value="C:nucleus"/>
    <property type="evidence" value="ECO:0007669"/>
    <property type="project" value="UniProtKB-SubCell"/>
</dbReference>
<keyword evidence="4" id="KW-0804">Transcription</keyword>
<keyword evidence="5" id="KW-0539">Nucleus</keyword>
<dbReference type="PROSITE" id="PS00463">
    <property type="entry name" value="ZN2_CY6_FUNGAL_1"/>
    <property type="match status" value="1"/>
</dbReference>
<protein>
    <recommendedName>
        <fullName evidence="7">Zn(2)-C6 fungal-type domain-containing protein</fullName>
    </recommendedName>
</protein>
<dbReference type="GO" id="GO:0000981">
    <property type="term" value="F:DNA-binding transcription factor activity, RNA polymerase II-specific"/>
    <property type="evidence" value="ECO:0007669"/>
    <property type="project" value="InterPro"/>
</dbReference>
<dbReference type="Gene3D" id="4.10.240.10">
    <property type="entry name" value="Zn(2)-C6 fungal-type DNA-binding domain"/>
    <property type="match status" value="1"/>
</dbReference>
<keyword evidence="2" id="KW-0479">Metal-binding</keyword>
<dbReference type="OrthoDB" id="2428527at2759"/>
<dbReference type="InterPro" id="IPR007219">
    <property type="entry name" value="XnlR_reg_dom"/>
</dbReference>
<dbReference type="Pfam" id="PF04082">
    <property type="entry name" value="Fungal_trans"/>
    <property type="match status" value="1"/>
</dbReference>
<feature type="compositionally biased region" description="Low complexity" evidence="6">
    <location>
        <begin position="182"/>
        <end position="197"/>
    </location>
</feature>
<dbReference type="EMBL" id="KZ301982">
    <property type="protein sequence ID" value="PFH52066.1"/>
    <property type="molecule type" value="Genomic_DNA"/>
</dbReference>
<evidence type="ECO:0000256" key="6">
    <source>
        <dbReference type="SAM" id="MobiDB-lite"/>
    </source>
</evidence>
<dbReference type="PANTHER" id="PTHR47338">
    <property type="entry name" value="ZN(II)2CYS6 TRANSCRIPTION FACTOR (EUROFUNG)-RELATED"/>
    <property type="match status" value="1"/>
</dbReference>
<dbReference type="SMART" id="SM00066">
    <property type="entry name" value="GAL4"/>
    <property type="match status" value="1"/>
</dbReference>
<dbReference type="Pfam" id="PF00172">
    <property type="entry name" value="Zn_clus"/>
    <property type="match status" value="1"/>
</dbReference>
<dbReference type="CDD" id="cd00067">
    <property type="entry name" value="GAL4"/>
    <property type="match status" value="1"/>
</dbReference>
<evidence type="ECO:0000256" key="4">
    <source>
        <dbReference type="ARBA" id="ARBA00023163"/>
    </source>
</evidence>
<comment type="subcellular location">
    <subcellularLocation>
        <location evidence="1">Nucleus</location>
    </subcellularLocation>
</comment>
<dbReference type="SUPFAM" id="SSF57701">
    <property type="entry name" value="Zn2/Cys6 DNA-binding domain"/>
    <property type="match status" value="1"/>
</dbReference>
<evidence type="ECO:0000313" key="8">
    <source>
        <dbReference type="EMBL" id="PFH52066.1"/>
    </source>
</evidence>
<name>A0A2A9NW79_9AGAR</name>
<dbReference type="PANTHER" id="PTHR47338:SF5">
    <property type="entry name" value="ZN(II)2CYS6 TRANSCRIPTION FACTOR (EUROFUNG)"/>
    <property type="match status" value="1"/>
</dbReference>
<dbReference type="CDD" id="cd12148">
    <property type="entry name" value="fungal_TF_MHR"/>
    <property type="match status" value="1"/>
</dbReference>
<evidence type="ECO:0000256" key="2">
    <source>
        <dbReference type="ARBA" id="ARBA00022723"/>
    </source>
</evidence>
<dbReference type="Proteomes" id="UP000242287">
    <property type="component" value="Unassembled WGS sequence"/>
</dbReference>